<protein>
    <submittedName>
        <fullName evidence="1">Predicted protein</fullName>
    </submittedName>
</protein>
<proteinExistence type="predicted"/>
<evidence type="ECO:0000313" key="2">
    <source>
        <dbReference type="Proteomes" id="UP000002668"/>
    </source>
</evidence>
<dbReference type="VEuPathDB" id="FungiDB:LEMA_P047560.1"/>
<dbReference type="InParanoid" id="E5R580"/>
<gene>
    <name evidence="1" type="ORF">LEMA_P047560.1</name>
</gene>
<reference evidence="2" key="1">
    <citation type="journal article" date="2011" name="Nat. Commun.">
        <title>Effector diversification within compartments of the Leptosphaeria maculans genome affected by Repeat-Induced Point mutations.</title>
        <authorList>
            <person name="Rouxel T."/>
            <person name="Grandaubert J."/>
            <person name="Hane J.K."/>
            <person name="Hoede C."/>
            <person name="van de Wouw A.P."/>
            <person name="Couloux A."/>
            <person name="Dominguez V."/>
            <person name="Anthouard V."/>
            <person name="Bally P."/>
            <person name="Bourras S."/>
            <person name="Cozijnsen A.J."/>
            <person name="Ciuffetti L.M."/>
            <person name="Degrave A."/>
            <person name="Dilmaghani A."/>
            <person name="Duret L."/>
            <person name="Fudal I."/>
            <person name="Goodwin S.B."/>
            <person name="Gout L."/>
            <person name="Glaser N."/>
            <person name="Linglin J."/>
            <person name="Kema G.H.J."/>
            <person name="Lapalu N."/>
            <person name="Lawrence C.B."/>
            <person name="May K."/>
            <person name="Meyer M."/>
            <person name="Ollivier B."/>
            <person name="Poulain J."/>
            <person name="Schoch C.L."/>
            <person name="Simon A."/>
            <person name="Spatafora J.W."/>
            <person name="Stachowiak A."/>
            <person name="Turgeon B.G."/>
            <person name="Tyler B.M."/>
            <person name="Vincent D."/>
            <person name="Weissenbach J."/>
            <person name="Amselem J."/>
            <person name="Quesneville H."/>
            <person name="Oliver R.P."/>
            <person name="Wincker P."/>
            <person name="Balesdent M.-H."/>
            <person name="Howlett B.J."/>
        </authorList>
    </citation>
    <scope>NUCLEOTIDE SEQUENCE [LARGE SCALE GENOMIC DNA]</scope>
    <source>
        <strain evidence="2">JN3 / isolate v23.1.3 / race Av1-4-5-6-7-8</strain>
    </source>
</reference>
<accession>E5R580</accession>
<dbReference type="AlphaFoldDB" id="E5R580"/>
<organism evidence="2">
    <name type="scientific">Leptosphaeria maculans (strain JN3 / isolate v23.1.3 / race Av1-4-5-6-7-8)</name>
    <name type="common">Blackleg fungus</name>
    <name type="synonym">Phoma lingam</name>
    <dbReference type="NCBI Taxonomy" id="985895"/>
    <lineage>
        <taxon>Eukaryota</taxon>
        <taxon>Fungi</taxon>
        <taxon>Dikarya</taxon>
        <taxon>Ascomycota</taxon>
        <taxon>Pezizomycotina</taxon>
        <taxon>Dothideomycetes</taxon>
        <taxon>Pleosporomycetidae</taxon>
        <taxon>Pleosporales</taxon>
        <taxon>Pleosporineae</taxon>
        <taxon>Leptosphaeriaceae</taxon>
        <taxon>Plenodomus</taxon>
        <taxon>Plenodomus lingam/Leptosphaeria maculans species complex</taxon>
    </lineage>
</organism>
<name>E5R580_LEPMJ</name>
<dbReference type="EMBL" id="FP929083">
    <property type="protein sequence ID" value="CBX92050.1"/>
    <property type="molecule type" value="Genomic_DNA"/>
</dbReference>
<evidence type="ECO:0000313" key="1">
    <source>
        <dbReference type="EMBL" id="CBX92050.1"/>
    </source>
</evidence>
<sequence length="45" mass="5147">MSLSTNFWVTMIPVHAWLAHPYIQNVYHIQNVCQKASTSFSLGPK</sequence>
<keyword evidence="2" id="KW-1185">Reference proteome</keyword>
<dbReference type="HOGENOM" id="CLU_3207760_0_0_1"/>
<dbReference type="Proteomes" id="UP000002668">
    <property type="component" value="Genome"/>
</dbReference>